<evidence type="ECO:0000313" key="12">
    <source>
        <dbReference type="RefSeq" id="XP_015179304.1"/>
    </source>
</evidence>
<evidence type="ECO:0000256" key="4">
    <source>
        <dbReference type="ARBA" id="ARBA00022692"/>
    </source>
</evidence>
<dbReference type="Pfam" id="PF02949">
    <property type="entry name" value="7tm_6"/>
    <property type="match status" value="1"/>
</dbReference>
<dbReference type="InterPro" id="IPR004117">
    <property type="entry name" value="7tm6_olfct_rcpt"/>
</dbReference>
<evidence type="ECO:0000256" key="3">
    <source>
        <dbReference type="ARBA" id="ARBA00022606"/>
    </source>
</evidence>
<feature type="transmembrane region" description="Helical" evidence="10">
    <location>
        <begin position="329"/>
        <end position="352"/>
    </location>
</feature>
<feature type="transmembrane region" description="Helical" evidence="10">
    <location>
        <begin position="122"/>
        <end position="140"/>
    </location>
</feature>
<comment type="subcellular location">
    <subcellularLocation>
        <location evidence="1 10">Cell membrane</location>
        <topology evidence="1 10">Multi-pass membrane protein</topology>
    </subcellularLocation>
</comment>
<evidence type="ECO:0000256" key="8">
    <source>
        <dbReference type="ARBA" id="ARBA00023170"/>
    </source>
</evidence>
<evidence type="ECO:0000256" key="9">
    <source>
        <dbReference type="ARBA" id="ARBA00023224"/>
    </source>
</evidence>
<dbReference type="Proteomes" id="UP000694924">
    <property type="component" value="Unplaced"/>
</dbReference>
<feature type="transmembrane region" description="Helical" evidence="10">
    <location>
        <begin position="83"/>
        <end position="102"/>
    </location>
</feature>
<dbReference type="PANTHER" id="PTHR21137">
    <property type="entry name" value="ODORANT RECEPTOR"/>
    <property type="match status" value="1"/>
</dbReference>
<dbReference type="GeneID" id="107067895"/>
<proteinExistence type="inferred from homology"/>
<dbReference type="PANTHER" id="PTHR21137:SF35">
    <property type="entry name" value="ODORANT RECEPTOR 19A-RELATED"/>
    <property type="match status" value="1"/>
</dbReference>
<reference evidence="12" key="1">
    <citation type="submission" date="2025-08" db="UniProtKB">
        <authorList>
            <consortium name="RefSeq"/>
        </authorList>
    </citation>
    <scope>IDENTIFICATION</scope>
    <source>
        <tissue evidence="12">Whole body</tissue>
    </source>
</reference>
<evidence type="ECO:0000256" key="7">
    <source>
        <dbReference type="ARBA" id="ARBA00023136"/>
    </source>
</evidence>
<protein>
    <recommendedName>
        <fullName evidence="10">Odorant receptor</fullName>
    </recommendedName>
</protein>
<keyword evidence="7 10" id="KW-0472">Membrane</keyword>
<keyword evidence="6 10" id="KW-1133">Transmembrane helix</keyword>
<feature type="transmembrane region" description="Helical" evidence="10">
    <location>
        <begin position="449"/>
        <end position="467"/>
    </location>
</feature>
<keyword evidence="8 10" id="KW-0675">Receptor</keyword>
<feature type="transmembrane region" description="Helical" evidence="10">
    <location>
        <begin position="174"/>
        <end position="192"/>
    </location>
</feature>
<evidence type="ECO:0000256" key="2">
    <source>
        <dbReference type="ARBA" id="ARBA00022475"/>
    </source>
</evidence>
<keyword evidence="9 10" id="KW-0807">Transducer</keyword>
<keyword evidence="2" id="KW-1003">Cell membrane</keyword>
<keyword evidence="3 10" id="KW-0716">Sensory transduction</keyword>
<keyword evidence="11" id="KW-1185">Reference proteome</keyword>
<evidence type="ECO:0000256" key="6">
    <source>
        <dbReference type="ARBA" id="ARBA00022989"/>
    </source>
</evidence>
<keyword evidence="5 10" id="KW-0552">Olfaction</keyword>
<dbReference type="RefSeq" id="XP_015179304.1">
    <property type="nucleotide sequence ID" value="XM_015323818.1"/>
</dbReference>
<evidence type="ECO:0000256" key="1">
    <source>
        <dbReference type="ARBA" id="ARBA00004651"/>
    </source>
</evidence>
<evidence type="ECO:0000256" key="10">
    <source>
        <dbReference type="RuleBase" id="RU351113"/>
    </source>
</evidence>
<name>A0ABM1IGG7_POLDO</name>
<feature type="transmembrane region" description="Helical" evidence="10">
    <location>
        <begin position="358"/>
        <end position="381"/>
    </location>
</feature>
<comment type="similarity">
    <text evidence="10">Belongs to the insect chemoreceptor superfamily. Heteromeric odorant receptor channel (TC 1.A.69) family.</text>
</comment>
<accession>A0ABM1IGG7</accession>
<gene>
    <name evidence="12" type="primary">LOC107067895</name>
</gene>
<organism evidence="11 12">
    <name type="scientific">Polistes dominula</name>
    <name type="common">European paper wasp</name>
    <name type="synonym">Vespa dominula</name>
    <dbReference type="NCBI Taxonomy" id="743375"/>
    <lineage>
        <taxon>Eukaryota</taxon>
        <taxon>Metazoa</taxon>
        <taxon>Ecdysozoa</taxon>
        <taxon>Arthropoda</taxon>
        <taxon>Hexapoda</taxon>
        <taxon>Insecta</taxon>
        <taxon>Pterygota</taxon>
        <taxon>Neoptera</taxon>
        <taxon>Endopterygota</taxon>
        <taxon>Hymenoptera</taxon>
        <taxon>Apocrita</taxon>
        <taxon>Aculeata</taxon>
        <taxon>Vespoidea</taxon>
        <taxon>Vespidae</taxon>
        <taxon>Polistinae</taxon>
        <taxon>Polistini</taxon>
        <taxon>Polistes</taxon>
    </lineage>
</organism>
<keyword evidence="4 10" id="KW-0812">Transmembrane</keyword>
<evidence type="ECO:0000256" key="5">
    <source>
        <dbReference type="ARBA" id="ARBA00022725"/>
    </source>
</evidence>
<evidence type="ECO:0000313" key="11">
    <source>
        <dbReference type="Proteomes" id="UP000694924"/>
    </source>
</evidence>
<sequence length="468" mass="54738">MDLTLLGVNFCYATSNHIALATAELVTCIVLSTDDELSCPQWYIWRCILTDDKDIKHTEDLFILCERIFSIGGVWSSKNNSSYIKFTIYCAYYVSFLTLSYVDLFEIIGNLQLTVMNMVETVVYTITFMMILVIRFSSLLREVIEITKQNIREYRFENNDEKIIYNTYHYVSKIFFKVSNICMIITVTLSYIRPLMNFAISSVKDNSTNIYILPVRIYTFFELSNTRDYILFYLYLLPIIYMSMCHMTAICVLVNLVLYICADLSILAYRIRNIAIISEKDVHHRIRFLIKMHYKTICMKIYFFHDRIAKSLDDALNIVLLDELLGNSIVLAISMYYVLIVRIIFIILQFFSYDTSEIATSCTFIFFSLTALTMLYGFCVIGDQLTEKVFKDFNKIKLLKLILFLFQSQNVLDAYYECNWQDMSCSTKKSLLICMIRAQKYLYLTGGKFYIFSLIGFTDVSLILLITN</sequence>
<feature type="transmembrane region" description="Helical" evidence="10">
    <location>
        <begin position="230"/>
        <end position="262"/>
    </location>
</feature>